<protein>
    <recommendedName>
        <fullName evidence="4">COP9 signalosome complex subunit 3</fullName>
    </recommendedName>
</protein>
<dbReference type="InterPro" id="IPR000717">
    <property type="entry name" value="PCI_dom"/>
</dbReference>
<dbReference type="PANTHER" id="PTHR10758:SF1">
    <property type="entry name" value="COP9 SIGNALOSOME COMPLEX SUBUNIT 3"/>
    <property type="match status" value="1"/>
</dbReference>
<dbReference type="Pfam" id="PF01399">
    <property type="entry name" value="PCI"/>
    <property type="match status" value="1"/>
</dbReference>
<dbReference type="PANTHER" id="PTHR10758">
    <property type="entry name" value="26S PROTEASOME NON-ATPASE REGULATORY SUBUNIT 3/COP9 SIGNALOSOME COMPLEX SUBUNIT 3"/>
    <property type="match status" value="1"/>
</dbReference>
<reference evidence="9 10" key="1">
    <citation type="submission" date="2023-04" db="EMBL/GenBank/DDBJ databases">
        <title>Genome of Basidiobolus ranarum AG-B5.</title>
        <authorList>
            <person name="Stajich J.E."/>
            <person name="Carter-House D."/>
            <person name="Gryganskyi A."/>
        </authorList>
    </citation>
    <scope>NUCLEOTIDE SEQUENCE [LARGE SCALE GENOMIC DNA]</scope>
    <source>
        <strain evidence="9 10">AG-B5</strain>
    </source>
</reference>
<dbReference type="SUPFAM" id="SSF46785">
    <property type="entry name" value="Winged helix' DNA-binding domain"/>
    <property type="match status" value="1"/>
</dbReference>
<evidence type="ECO:0000256" key="1">
    <source>
        <dbReference type="ARBA" id="ARBA00004123"/>
    </source>
</evidence>
<sequence length="454" mass="51077">MATTTDEIYNAILAHTSIESIKDKLFPLLTSTPGNLFAQPLSDNQDPLELLNPIEHSLGYLYFLTARCYQENVNLSLLYSHVLNFLEQFDKRQIIHGLKRFYQLAPILIKFSSSSGKPILATRPLLLAIKKIVPEGTLTPLHPILIKECLLGKLYTDALAILDVNITEVDPKVTHIKVQDHLLYHYYGAMIYIGLKQFSRAAEFLELVIATPSVGTSAIQVEAYKKHVLVSLLLEGQLINLPKYTAPCVIQAIKVLCAPYLDLAAAYSSLNVSRVKAELMIHESSFIKDRNYGLVSQCLDALYRRNILQLTRTYLTLSMEDIAKTVGFEGPTATQEAEKYVLQMIESGDIFASIRYRPEGSMVSFEDNPDCHNTSETLNALNQKLQLASEIGKRVSKIEQDIACSKEYLSKVSWIVTYIYHQSMINPKPKVLLTRTNEPVSSLQNEDMDFIDAP</sequence>
<dbReference type="Pfam" id="PF22788">
    <property type="entry name" value="COP9_hel_rpt"/>
    <property type="match status" value="1"/>
</dbReference>
<dbReference type="InterPro" id="IPR036390">
    <property type="entry name" value="WH_DNA-bd_sf"/>
</dbReference>
<dbReference type="Proteomes" id="UP001479436">
    <property type="component" value="Unassembled WGS sequence"/>
</dbReference>
<evidence type="ECO:0000256" key="2">
    <source>
        <dbReference type="ARBA" id="ARBA00004496"/>
    </source>
</evidence>
<dbReference type="EMBL" id="JASJQH010000052">
    <property type="protein sequence ID" value="KAK9767822.1"/>
    <property type="molecule type" value="Genomic_DNA"/>
</dbReference>
<keyword evidence="7" id="KW-0539">Nucleus</keyword>
<dbReference type="PROSITE" id="PS50250">
    <property type="entry name" value="PCI"/>
    <property type="match status" value="1"/>
</dbReference>
<evidence type="ECO:0000256" key="5">
    <source>
        <dbReference type="ARBA" id="ARBA00022490"/>
    </source>
</evidence>
<evidence type="ECO:0000259" key="8">
    <source>
        <dbReference type="PROSITE" id="PS50250"/>
    </source>
</evidence>
<evidence type="ECO:0000256" key="6">
    <source>
        <dbReference type="ARBA" id="ARBA00022790"/>
    </source>
</evidence>
<keyword evidence="6" id="KW-0736">Signalosome</keyword>
<evidence type="ECO:0000313" key="9">
    <source>
        <dbReference type="EMBL" id="KAK9767822.1"/>
    </source>
</evidence>
<organism evidence="9 10">
    <name type="scientific">Basidiobolus ranarum</name>
    <dbReference type="NCBI Taxonomy" id="34480"/>
    <lineage>
        <taxon>Eukaryota</taxon>
        <taxon>Fungi</taxon>
        <taxon>Fungi incertae sedis</taxon>
        <taxon>Zoopagomycota</taxon>
        <taxon>Entomophthoromycotina</taxon>
        <taxon>Basidiobolomycetes</taxon>
        <taxon>Basidiobolales</taxon>
        <taxon>Basidiobolaceae</taxon>
        <taxon>Basidiobolus</taxon>
    </lineage>
</organism>
<accession>A0ABR2X218</accession>
<proteinExistence type="inferred from homology"/>
<name>A0ABR2X218_9FUNG</name>
<keyword evidence="5" id="KW-0963">Cytoplasm</keyword>
<dbReference type="InterPro" id="IPR050756">
    <property type="entry name" value="CSN3"/>
</dbReference>
<evidence type="ECO:0000313" key="10">
    <source>
        <dbReference type="Proteomes" id="UP001479436"/>
    </source>
</evidence>
<evidence type="ECO:0000256" key="7">
    <source>
        <dbReference type="ARBA" id="ARBA00023242"/>
    </source>
</evidence>
<keyword evidence="10" id="KW-1185">Reference proteome</keyword>
<feature type="domain" description="PCI" evidence="8">
    <location>
        <begin position="197"/>
        <end position="368"/>
    </location>
</feature>
<comment type="subcellular location">
    <subcellularLocation>
        <location evidence="2">Cytoplasm</location>
    </subcellularLocation>
    <subcellularLocation>
        <location evidence="1">Nucleus</location>
    </subcellularLocation>
</comment>
<gene>
    <name evidence="9" type="ORF">K7432_002051</name>
</gene>
<dbReference type="InterPro" id="IPR055089">
    <property type="entry name" value="COP9_N"/>
</dbReference>
<comment type="similarity">
    <text evidence="3">Belongs to the CSN3 family.</text>
</comment>
<evidence type="ECO:0000256" key="3">
    <source>
        <dbReference type="ARBA" id="ARBA00007084"/>
    </source>
</evidence>
<evidence type="ECO:0000256" key="4">
    <source>
        <dbReference type="ARBA" id="ARBA00014878"/>
    </source>
</evidence>
<comment type="caution">
    <text evidence="9">The sequence shown here is derived from an EMBL/GenBank/DDBJ whole genome shotgun (WGS) entry which is preliminary data.</text>
</comment>
<dbReference type="SMART" id="SM00088">
    <property type="entry name" value="PINT"/>
    <property type="match status" value="1"/>
</dbReference>